<dbReference type="Proteomes" id="UP000000600">
    <property type="component" value="Unassembled WGS sequence"/>
</dbReference>
<evidence type="ECO:0000313" key="3">
    <source>
        <dbReference type="Proteomes" id="UP000000600"/>
    </source>
</evidence>
<keyword evidence="1" id="KW-1133">Transmembrane helix</keyword>
<keyword evidence="3" id="KW-1185">Reference proteome</keyword>
<dbReference type="AlphaFoldDB" id="A0EAF9"/>
<dbReference type="KEGG" id="ptm:GSPATT00025008001"/>
<keyword evidence="1" id="KW-0812">Transmembrane</keyword>
<dbReference type="GeneID" id="5045458"/>
<dbReference type="RefSeq" id="XP_001459673.1">
    <property type="nucleotide sequence ID" value="XM_001459636.1"/>
</dbReference>
<keyword evidence="1" id="KW-0472">Membrane</keyword>
<organism evidence="2 3">
    <name type="scientific">Paramecium tetraurelia</name>
    <dbReference type="NCBI Taxonomy" id="5888"/>
    <lineage>
        <taxon>Eukaryota</taxon>
        <taxon>Sar</taxon>
        <taxon>Alveolata</taxon>
        <taxon>Ciliophora</taxon>
        <taxon>Intramacronucleata</taxon>
        <taxon>Oligohymenophorea</taxon>
        <taxon>Peniculida</taxon>
        <taxon>Parameciidae</taxon>
        <taxon>Paramecium</taxon>
    </lineage>
</organism>
<accession>A0EAF9</accession>
<gene>
    <name evidence="2" type="ORF">GSPATT00025008001</name>
</gene>
<dbReference type="InParanoid" id="A0EAF9"/>
<dbReference type="HOGENOM" id="CLU_2338103_0_0_1"/>
<name>A0EAF9_PARTE</name>
<sequence>MLQYFKKLSQQMIIYIEPKLLSFLLIKIWLLVMQQFQVSKNKPIANPTQLYNQFQVRSPFTNVENKGLVQKTASDMEIVNKPVVLHQATDTSINSECI</sequence>
<protein>
    <submittedName>
        <fullName evidence="2">Uncharacterized protein</fullName>
    </submittedName>
</protein>
<feature type="transmembrane region" description="Helical" evidence="1">
    <location>
        <begin position="12"/>
        <end position="32"/>
    </location>
</feature>
<reference evidence="2 3" key="1">
    <citation type="journal article" date="2006" name="Nature">
        <title>Global trends of whole-genome duplications revealed by the ciliate Paramecium tetraurelia.</title>
        <authorList>
            <consortium name="Genoscope"/>
            <person name="Aury J.-M."/>
            <person name="Jaillon O."/>
            <person name="Duret L."/>
            <person name="Noel B."/>
            <person name="Jubin C."/>
            <person name="Porcel B.M."/>
            <person name="Segurens B."/>
            <person name="Daubin V."/>
            <person name="Anthouard V."/>
            <person name="Aiach N."/>
            <person name="Arnaiz O."/>
            <person name="Billaut A."/>
            <person name="Beisson J."/>
            <person name="Blanc I."/>
            <person name="Bouhouche K."/>
            <person name="Camara F."/>
            <person name="Duharcourt S."/>
            <person name="Guigo R."/>
            <person name="Gogendeau D."/>
            <person name="Katinka M."/>
            <person name="Keller A.-M."/>
            <person name="Kissmehl R."/>
            <person name="Klotz C."/>
            <person name="Koll F."/>
            <person name="Le Moue A."/>
            <person name="Lepere C."/>
            <person name="Malinsky S."/>
            <person name="Nowacki M."/>
            <person name="Nowak J.K."/>
            <person name="Plattner H."/>
            <person name="Poulain J."/>
            <person name="Ruiz F."/>
            <person name="Serrano V."/>
            <person name="Zagulski M."/>
            <person name="Dessen P."/>
            <person name="Betermier M."/>
            <person name="Weissenbach J."/>
            <person name="Scarpelli C."/>
            <person name="Schachter V."/>
            <person name="Sperling L."/>
            <person name="Meyer E."/>
            <person name="Cohen J."/>
            <person name="Wincker P."/>
        </authorList>
    </citation>
    <scope>NUCLEOTIDE SEQUENCE [LARGE SCALE GENOMIC DNA]</scope>
    <source>
        <strain evidence="2 3">Stock d4-2</strain>
    </source>
</reference>
<dbReference type="EMBL" id="CT868667">
    <property type="protein sequence ID" value="CAK92276.1"/>
    <property type="molecule type" value="Genomic_DNA"/>
</dbReference>
<evidence type="ECO:0000256" key="1">
    <source>
        <dbReference type="SAM" id="Phobius"/>
    </source>
</evidence>
<evidence type="ECO:0000313" key="2">
    <source>
        <dbReference type="EMBL" id="CAK92276.1"/>
    </source>
</evidence>
<proteinExistence type="predicted"/>